<keyword evidence="3 6" id="KW-0863">Zinc-finger</keyword>
<proteinExistence type="inferred from homology"/>
<dbReference type="FunFam" id="3.30.50.10:FF:000018">
    <property type="entry name" value="GATA transcription factor"/>
    <property type="match status" value="1"/>
</dbReference>
<feature type="domain" description="GATA-type" evidence="8">
    <location>
        <begin position="184"/>
        <end position="220"/>
    </location>
</feature>
<evidence type="ECO:0000256" key="4">
    <source>
        <dbReference type="ARBA" id="ARBA00022833"/>
    </source>
</evidence>
<evidence type="ECO:0000256" key="5">
    <source>
        <dbReference type="ARBA" id="ARBA00023159"/>
    </source>
</evidence>
<evidence type="ECO:0000256" key="2">
    <source>
        <dbReference type="ARBA" id="ARBA00022723"/>
    </source>
</evidence>
<name>A0A2I0VTT7_9ASPA</name>
<evidence type="ECO:0000313" key="10">
    <source>
        <dbReference type="Proteomes" id="UP000233837"/>
    </source>
</evidence>
<protein>
    <submittedName>
        <fullName evidence="9">GATA transcription factor 1</fullName>
    </submittedName>
</protein>
<evidence type="ECO:0000256" key="6">
    <source>
        <dbReference type="PROSITE-ProRule" id="PRU00094"/>
    </source>
</evidence>
<gene>
    <name evidence="9" type="primary">GATA1</name>
    <name evidence="9" type="ORF">MA16_Dca014443</name>
</gene>
<dbReference type="Pfam" id="PF00320">
    <property type="entry name" value="GATA"/>
    <property type="match status" value="1"/>
</dbReference>
<keyword evidence="4" id="KW-0862">Zinc</keyword>
<dbReference type="SMART" id="SM00401">
    <property type="entry name" value="ZnF_GATA"/>
    <property type="match status" value="1"/>
</dbReference>
<keyword evidence="10" id="KW-1185">Reference proteome</keyword>
<evidence type="ECO:0000256" key="1">
    <source>
        <dbReference type="ARBA" id="ARBA00005694"/>
    </source>
</evidence>
<dbReference type="GO" id="GO:0043565">
    <property type="term" value="F:sequence-specific DNA binding"/>
    <property type="evidence" value="ECO:0007669"/>
    <property type="project" value="InterPro"/>
</dbReference>
<dbReference type="Proteomes" id="UP000233837">
    <property type="component" value="Unassembled WGS sequence"/>
</dbReference>
<keyword evidence="2" id="KW-0479">Metal-binding</keyword>
<dbReference type="Gene3D" id="3.30.50.10">
    <property type="entry name" value="Erythroid Transcription Factor GATA-1, subunit A"/>
    <property type="match status" value="1"/>
</dbReference>
<dbReference type="SUPFAM" id="SSF57716">
    <property type="entry name" value="Glucocorticoid receptor-like (DNA-binding domain)"/>
    <property type="match status" value="1"/>
</dbReference>
<dbReference type="InterPro" id="IPR051140">
    <property type="entry name" value="GATA_TF"/>
</dbReference>
<dbReference type="GO" id="GO:0030154">
    <property type="term" value="P:cell differentiation"/>
    <property type="evidence" value="ECO:0007669"/>
    <property type="project" value="TreeGrafter"/>
</dbReference>
<dbReference type="InterPro" id="IPR000679">
    <property type="entry name" value="Znf_GATA"/>
</dbReference>
<keyword evidence="5" id="KW-0010">Activator</keyword>
<sequence>MKKRSKEKALRLYPLLLPFPPSLSLSLLLSSIKATETEMFKPTAAADFADELFLLDFSDEKGSTNPNPSRRRAAHFFQEILDADVDGLHGLAAQEGKNEEEEEELEWLANKDVFPALETSFDLSAQSFSSSSAASGDRRSPVSVLASALPFRAPAKLRTKGQRRRRKTLPCFIPPPPAAHPAASAGKRKCRHCESEETPQWRAGPEGPKTLCNACGVRFKSGRLVPEYRPANSPTFTASVHSNSHRRIVEMRRQKYGAAASSAAGGHGRGRRSLIAGLAVM</sequence>
<reference evidence="9 10" key="2">
    <citation type="journal article" date="2017" name="Nature">
        <title>The Apostasia genome and the evolution of orchids.</title>
        <authorList>
            <person name="Zhang G.Q."/>
            <person name="Liu K.W."/>
            <person name="Li Z."/>
            <person name="Lohaus R."/>
            <person name="Hsiao Y.Y."/>
            <person name="Niu S.C."/>
            <person name="Wang J.Y."/>
            <person name="Lin Y.C."/>
            <person name="Xu Q."/>
            <person name="Chen L.J."/>
            <person name="Yoshida K."/>
            <person name="Fujiwara S."/>
            <person name="Wang Z.W."/>
            <person name="Zhang Y.Q."/>
            <person name="Mitsuda N."/>
            <person name="Wang M."/>
            <person name="Liu G.H."/>
            <person name="Pecoraro L."/>
            <person name="Huang H.X."/>
            <person name="Xiao X.J."/>
            <person name="Lin M."/>
            <person name="Wu X.Y."/>
            <person name="Wu W.L."/>
            <person name="Chen Y.Y."/>
            <person name="Chang S.B."/>
            <person name="Sakamoto S."/>
            <person name="Ohme-Takagi M."/>
            <person name="Yagi M."/>
            <person name="Zeng S.J."/>
            <person name="Shen C.Y."/>
            <person name="Yeh C.M."/>
            <person name="Luo Y.B."/>
            <person name="Tsai W.C."/>
            <person name="Van de Peer Y."/>
            <person name="Liu Z.J."/>
        </authorList>
    </citation>
    <scope>NUCLEOTIDE SEQUENCE [LARGE SCALE GENOMIC DNA]</scope>
    <source>
        <tissue evidence="9">The whole plant</tissue>
    </source>
</reference>
<dbReference type="PROSITE" id="PS00344">
    <property type="entry name" value="GATA_ZN_FINGER_1"/>
    <property type="match status" value="1"/>
</dbReference>
<evidence type="ECO:0000256" key="7">
    <source>
        <dbReference type="SAM" id="MobiDB-lite"/>
    </source>
</evidence>
<feature type="compositionally biased region" description="Basic residues" evidence="7">
    <location>
        <begin position="157"/>
        <end position="168"/>
    </location>
</feature>
<dbReference type="GO" id="GO:0005634">
    <property type="term" value="C:nucleus"/>
    <property type="evidence" value="ECO:0007669"/>
    <property type="project" value="TreeGrafter"/>
</dbReference>
<evidence type="ECO:0000256" key="3">
    <source>
        <dbReference type="ARBA" id="ARBA00022771"/>
    </source>
</evidence>
<dbReference type="GO" id="GO:0008270">
    <property type="term" value="F:zinc ion binding"/>
    <property type="evidence" value="ECO:0007669"/>
    <property type="project" value="UniProtKB-KW"/>
</dbReference>
<dbReference type="EMBL" id="KZ503238">
    <property type="protein sequence ID" value="PKU66836.1"/>
    <property type="molecule type" value="Genomic_DNA"/>
</dbReference>
<accession>A0A2I0VTT7</accession>
<evidence type="ECO:0000313" key="9">
    <source>
        <dbReference type="EMBL" id="PKU66836.1"/>
    </source>
</evidence>
<dbReference type="CDD" id="cd00202">
    <property type="entry name" value="ZnF_GATA"/>
    <property type="match status" value="1"/>
</dbReference>
<organism evidence="9 10">
    <name type="scientific">Dendrobium catenatum</name>
    <dbReference type="NCBI Taxonomy" id="906689"/>
    <lineage>
        <taxon>Eukaryota</taxon>
        <taxon>Viridiplantae</taxon>
        <taxon>Streptophyta</taxon>
        <taxon>Embryophyta</taxon>
        <taxon>Tracheophyta</taxon>
        <taxon>Spermatophyta</taxon>
        <taxon>Magnoliopsida</taxon>
        <taxon>Liliopsida</taxon>
        <taxon>Asparagales</taxon>
        <taxon>Orchidaceae</taxon>
        <taxon>Epidendroideae</taxon>
        <taxon>Malaxideae</taxon>
        <taxon>Dendrobiinae</taxon>
        <taxon>Dendrobium</taxon>
    </lineage>
</organism>
<comment type="similarity">
    <text evidence="1">Belongs to the type IV zinc-finger family. Class A subfamily.</text>
</comment>
<dbReference type="InterPro" id="IPR013088">
    <property type="entry name" value="Znf_NHR/GATA"/>
</dbReference>
<dbReference type="PANTHER" id="PTHR45658:SF42">
    <property type="entry name" value="GATA TRANSCRIPTION FACTOR 1"/>
    <property type="match status" value="1"/>
</dbReference>
<dbReference type="PANTHER" id="PTHR45658">
    <property type="entry name" value="GATA TRANSCRIPTION FACTOR"/>
    <property type="match status" value="1"/>
</dbReference>
<reference evidence="9 10" key="1">
    <citation type="journal article" date="2016" name="Sci. Rep.">
        <title>The Dendrobium catenatum Lindl. genome sequence provides insights into polysaccharide synthase, floral development and adaptive evolution.</title>
        <authorList>
            <person name="Zhang G.Q."/>
            <person name="Xu Q."/>
            <person name="Bian C."/>
            <person name="Tsai W.C."/>
            <person name="Yeh C.M."/>
            <person name="Liu K.W."/>
            <person name="Yoshida K."/>
            <person name="Zhang L.S."/>
            <person name="Chang S.B."/>
            <person name="Chen F."/>
            <person name="Shi Y."/>
            <person name="Su Y.Y."/>
            <person name="Zhang Y.Q."/>
            <person name="Chen L.J."/>
            <person name="Yin Y."/>
            <person name="Lin M."/>
            <person name="Huang H."/>
            <person name="Deng H."/>
            <person name="Wang Z.W."/>
            <person name="Zhu S.L."/>
            <person name="Zhao X."/>
            <person name="Deng C."/>
            <person name="Niu S.C."/>
            <person name="Huang J."/>
            <person name="Wang M."/>
            <person name="Liu G.H."/>
            <person name="Yang H.J."/>
            <person name="Xiao X.J."/>
            <person name="Hsiao Y.Y."/>
            <person name="Wu W.L."/>
            <person name="Chen Y.Y."/>
            <person name="Mitsuda N."/>
            <person name="Ohme-Takagi M."/>
            <person name="Luo Y.B."/>
            <person name="Van de Peer Y."/>
            <person name="Liu Z.J."/>
        </authorList>
    </citation>
    <scope>NUCLEOTIDE SEQUENCE [LARGE SCALE GENOMIC DNA]</scope>
    <source>
        <tissue evidence="9">The whole plant</tissue>
    </source>
</reference>
<feature type="region of interest" description="Disordered" evidence="7">
    <location>
        <begin position="157"/>
        <end position="184"/>
    </location>
</feature>
<evidence type="ECO:0000259" key="8">
    <source>
        <dbReference type="PROSITE" id="PS50114"/>
    </source>
</evidence>
<dbReference type="PROSITE" id="PS50114">
    <property type="entry name" value="GATA_ZN_FINGER_2"/>
    <property type="match status" value="1"/>
</dbReference>
<dbReference type="AlphaFoldDB" id="A0A2I0VTT7"/>
<dbReference type="GO" id="GO:0006355">
    <property type="term" value="P:regulation of DNA-templated transcription"/>
    <property type="evidence" value="ECO:0007669"/>
    <property type="project" value="InterPro"/>
</dbReference>